<dbReference type="Proteomes" id="UP000692954">
    <property type="component" value="Unassembled WGS sequence"/>
</dbReference>
<evidence type="ECO:0000313" key="1">
    <source>
        <dbReference type="EMBL" id="CAD8092703.1"/>
    </source>
</evidence>
<protein>
    <submittedName>
        <fullName evidence="1">Uncharacterized protein</fullName>
    </submittedName>
</protein>
<dbReference type="Pfam" id="PF00837">
    <property type="entry name" value="T4_deiodinase"/>
    <property type="match status" value="1"/>
</dbReference>
<sequence length="135" mass="16319">MPDYIEFAQKYKDICKCHFIYIKEAHFYETDENGKFVDGWPRGYFGFEYPQHKNQEQRLQMAQLLKNKYNIPDEFPIYQDIYPQNLFDESFGIWPDNLCVFKNSRLIYRGIINLDGTRNGSHTKELEGYLDNFKY</sequence>
<gene>
    <name evidence="1" type="ORF">PSON_ATCC_30995.1.T0590207</name>
</gene>
<dbReference type="PANTHER" id="PTHR11781:SF22">
    <property type="entry name" value="TYPE I IODOTHYRONINE DEIODINASE"/>
    <property type="match status" value="1"/>
</dbReference>
<evidence type="ECO:0000313" key="2">
    <source>
        <dbReference type="Proteomes" id="UP000692954"/>
    </source>
</evidence>
<name>A0A8S1NTB6_9CILI</name>
<organism evidence="1 2">
    <name type="scientific">Paramecium sonneborni</name>
    <dbReference type="NCBI Taxonomy" id="65129"/>
    <lineage>
        <taxon>Eukaryota</taxon>
        <taxon>Sar</taxon>
        <taxon>Alveolata</taxon>
        <taxon>Ciliophora</taxon>
        <taxon>Intramacronucleata</taxon>
        <taxon>Oligohymenophorea</taxon>
        <taxon>Peniculida</taxon>
        <taxon>Parameciidae</taxon>
        <taxon>Paramecium</taxon>
    </lineage>
</organism>
<dbReference type="EMBL" id="CAJJDN010000059">
    <property type="protein sequence ID" value="CAD8092703.1"/>
    <property type="molecule type" value="Genomic_DNA"/>
</dbReference>
<comment type="caution">
    <text evidence="1">The sequence shown here is derived from an EMBL/GenBank/DDBJ whole genome shotgun (WGS) entry which is preliminary data.</text>
</comment>
<dbReference type="GO" id="GO:0004800">
    <property type="term" value="F:thyroxine 5'-deiodinase activity"/>
    <property type="evidence" value="ECO:0007669"/>
    <property type="project" value="InterPro"/>
</dbReference>
<proteinExistence type="predicted"/>
<dbReference type="PANTHER" id="PTHR11781">
    <property type="entry name" value="IODOTHYRONINE DEIODINASE"/>
    <property type="match status" value="1"/>
</dbReference>
<accession>A0A8S1NTB6</accession>
<keyword evidence="2" id="KW-1185">Reference proteome</keyword>
<dbReference type="OrthoDB" id="282464at2759"/>
<reference evidence="1" key="1">
    <citation type="submission" date="2021-01" db="EMBL/GenBank/DDBJ databases">
        <authorList>
            <consortium name="Genoscope - CEA"/>
            <person name="William W."/>
        </authorList>
    </citation>
    <scope>NUCLEOTIDE SEQUENCE</scope>
</reference>
<dbReference type="AlphaFoldDB" id="A0A8S1NTB6"/>
<dbReference type="InterPro" id="IPR000643">
    <property type="entry name" value="Iodothyronine_deiodinase"/>
</dbReference>